<dbReference type="EMBL" id="CADIKK010000003">
    <property type="protein sequence ID" value="CAB3779542.1"/>
    <property type="molecule type" value="Genomic_DNA"/>
</dbReference>
<sequence length="377" mass="39855">MDARVIPVSTSDAPSLASLPCPNGLRVTDLSAWLQTRAEQLDLDRDLASDIIPQLGRAGVLGIGVPTDLGGSGGTILDAIDAVATVAEDSLAAALVFWGQRAFIECLLQGDNAALRSSLLPALVSGELAGAVGLSNAMKFLANMEGLQISAAALPPTEEGQRWTVNGNLPWLTNLRREGFVAAIATEHAEGQEPSIFAVPHDIPGVTRCDDLDLIGLRASNTAGLCLKDAVLEERFRLTSNAPDFLAHVRPNFLALQCGLSIGLARRSLSALDSTGPAVRAVIASPARVLEAELHDIVFELRDGISTGDFVTNPTWLFRLRLLLAAVVDEATVLEVQATGGRGFVRGQADVARRRREAAFIPVVTPSVVQLKGLLDK</sequence>
<dbReference type="PANTHER" id="PTHR43884">
    <property type="entry name" value="ACYL-COA DEHYDROGENASE"/>
    <property type="match status" value="1"/>
</dbReference>
<gene>
    <name evidence="2" type="ORF">LMG28614_00866</name>
</gene>
<evidence type="ECO:0000313" key="3">
    <source>
        <dbReference type="Proteomes" id="UP000494365"/>
    </source>
</evidence>
<dbReference type="InterPro" id="IPR037069">
    <property type="entry name" value="AcylCoA_DH/ox_N_sf"/>
</dbReference>
<accession>A0A6S7AVY1</accession>
<dbReference type="InterPro" id="IPR046373">
    <property type="entry name" value="Acyl-CoA_Oxase/DH_mid-dom_sf"/>
</dbReference>
<dbReference type="Gene3D" id="2.40.110.10">
    <property type="entry name" value="Butyryl-CoA Dehydrogenase, subunit A, domain 2"/>
    <property type="match status" value="1"/>
</dbReference>
<dbReference type="AlphaFoldDB" id="A0A6S7AVY1"/>
<dbReference type="Pfam" id="PF02771">
    <property type="entry name" value="Acyl-CoA_dh_N"/>
    <property type="match status" value="1"/>
</dbReference>
<proteinExistence type="predicted"/>
<dbReference type="PANTHER" id="PTHR43884:SF12">
    <property type="entry name" value="ISOVALERYL-COA DEHYDROGENASE, MITOCHONDRIAL-RELATED"/>
    <property type="match status" value="1"/>
</dbReference>
<dbReference type="SUPFAM" id="SSF56645">
    <property type="entry name" value="Acyl-CoA dehydrogenase NM domain-like"/>
    <property type="match status" value="1"/>
</dbReference>
<dbReference type="Gene3D" id="1.10.540.10">
    <property type="entry name" value="Acyl-CoA dehydrogenase/oxidase, N-terminal domain"/>
    <property type="match status" value="1"/>
</dbReference>
<protein>
    <recommendedName>
        <fullName evidence="1">Acyl-CoA dehydrogenase/oxidase N-terminal domain-containing protein</fullName>
    </recommendedName>
</protein>
<name>A0A6S7AVY1_9BURK</name>
<feature type="domain" description="Acyl-CoA dehydrogenase/oxidase N-terminal" evidence="1">
    <location>
        <begin position="35"/>
        <end position="127"/>
    </location>
</feature>
<evidence type="ECO:0000259" key="1">
    <source>
        <dbReference type="Pfam" id="PF02771"/>
    </source>
</evidence>
<dbReference type="GO" id="GO:0050660">
    <property type="term" value="F:flavin adenine dinucleotide binding"/>
    <property type="evidence" value="ECO:0007669"/>
    <property type="project" value="InterPro"/>
</dbReference>
<dbReference type="Proteomes" id="UP000494365">
    <property type="component" value="Unassembled WGS sequence"/>
</dbReference>
<dbReference type="InterPro" id="IPR013786">
    <property type="entry name" value="AcylCoA_DH/ox_N"/>
</dbReference>
<evidence type="ECO:0000313" key="2">
    <source>
        <dbReference type="EMBL" id="CAB3779542.1"/>
    </source>
</evidence>
<reference evidence="2 3" key="1">
    <citation type="submission" date="2020-04" db="EMBL/GenBank/DDBJ databases">
        <authorList>
            <person name="De Canck E."/>
        </authorList>
    </citation>
    <scope>NUCLEOTIDE SEQUENCE [LARGE SCALE GENOMIC DNA]</scope>
    <source>
        <strain evidence="2 3">LMG 28614</strain>
    </source>
</reference>
<dbReference type="RefSeq" id="WP_175148320.1">
    <property type="nucleotide sequence ID" value="NZ_CADIKK010000003.1"/>
</dbReference>
<dbReference type="InterPro" id="IPR009100">
    <property type="entry name" value="AcylCoA_DH/oxidase_NM_dom_sf"/>
</dbReference>
<keyword evidence="3" id="KW-1185">Reference proteome</keyword>
<organism evidence="2 3">
    <name type="scientific">Paraburkholderia ultramafica</name>
    <dbReference type="NCBI Taxonomy" id="1544867"/>
    <lineage>
        <taxon>Bacteria</taxon>
        <taxon>Pseudomonadati</taxon>
        <taxon>Pseudomonadota</taxon>
        <taxon>Betaproteobacteria</taxon>
        <taxon>Burkholderiales</taxon>
        <taxon>Burkholderiaceae</taxon>
        <taxon>Paraburkholderia</taxon>
    </lineage>
</organism>
<dbReference type="GO" id="GO:0003995">
    <property type="term" value="F:acyl-CoA dehydrogenase activity"/>
    <property type="evidence" value="ECO:0007669"/>
    <property type="project" value="TreeGrafter"/>
</dbReference>